<organism evidence="1 2">
    <name type="scientific">Callipepla squamata</name>
    <name type="common">Scaled quail</name>
    <dbReference type="NCBI Taxonomy" id="9009"/>
    <lineage>
        <taxon>Eukaryota</taxon>
        <taxon>Metazoa</taxon>
        <taxon>Chordata</taxon>
        <taxon>Craniata</taxon>
        <taxon>Vertebrata</taxon>
        <taxon>Euteleostomi</taxon>
        <taxon>Archelosauria</taxon>
        <taxon>Archosauria</taxon>
        <taxon>Dinosauria</taxon>
        <taxon>Saurischia</taxon>
        <taxon>Theropoda</taxon>
        <taxon>Coelurosauria</taxon>
        <taxon>Aves</taxon>
        <taxon>Neognathae</taxon>
        <taxon>Galloanserae</taxon>
        <taxon>Galliformes</taxon>
        <taxon>Odontophoridae</taxon>
        <taxon>Callipepla</taxon>
    </lineage>
</organism>
<protein>
    <submittedName>
        <fullName evidence="1">Uncharacterized protein</fullName>
    </submittedName>
</protein>
<dbReference type="AlphaFoldDB" id="A0A226N9A5"/>
<gene>
    <name evidence="1" type="ORF">ASZ78_002105</name>
</gene>
<evidence type="ECO:0000313" key="2">
    <source>
        <dbReference type="Proteomes" id="UP000198323"/>
    </source>
</evidence>
<evidence type="ECO:0000313" key="1">
    <source>
        <dbReference type="EMBL" id="OXB64183.1"/>
    </source>
</evidence>
<sequence>MNEEQFVSIDLDDDNVCSVCKLGTEKETLSFCHICFELNIEGVITDFIVTVNMMTPGELKQLNEKLLKQIQDVFEELTQQVQEKDSLASELNVRHIAIEQLLKNCSKLPCLQMGRAGMKSNVPI</sequence>
<proteinExistence type="predicted"/>
<dbReference type="STRING" id="9009.A0A226N9A5"/>
<accession>A0A226N9A5</accession>
<comment type="caution">
    <text evidence="1">The sequence shown here is derived from an EMBL/GenBank/DDBJ whole genome shotgun (WGS) entry which is preliminary data.</text>
</comment>
<dbReference type="OrthoDB" id="10046286at2759"/>
<dbReference type="PANTHER" id="PTHR15961">
    <property type="entry name" value="PROTEIN EURL HOMOLOG"/>
    <property type="match status" value="1"/>
</dbReference>
<dbReference type="InterPro" id="IPR009704">
    <property type="entry name" value="EURL_prot"/>
</dbReference>
<keyword evidence="2" id="KW-1185">Reference proteome</keyword>
<name>A0A226N9A5_CALSU</name>
<dbReference type="PANTHER" id="PTHR15961:SF3">
    <property type="entry name" value="PROTEIN EURL HOMOLOG"/>
    <property type="match status" value="1"/>
</dbReference>
<dbReference type="Proteomes" id="UP000198323">
    <property type="component" value="Unassembled WGS sequence"/>
</dbReference>
<reference evidence="1 2" key="1">
    <citation type="submission" date="2016-07" db="EMBL/GenBank/DDBJ databases">
        <title>Disparate Historic Effective Population Sizes Predicted by Modern Levels of Genome Diversity for the Scaled Quail (Callipepla squamata) and the Northern Bobwhite (Colinus virginianus): Inferences from First and Second Generation Draft Genome Assemblies for Sympatric New World Quail.</title>
        <authorList>
            <person name="Oldeschulte D.L."/>
            <person name="Halley Y.A."/>
            <person name="Bhattarai E.K."/>
            <person name="Brashear W.A."/>
            <person name="Hill J."/>
            <person name="Metz R.P."/>
            <person name="Johnson C.D."/>
            <person name="Rollins D."/>
            <person name="Peterson M.J."/>
            <person name="Bickhart D.M."/>
            <person name="Decker J.E."/>
            <person name="Seabury C.M."/>
        </authorList>
    </citation>
    <scope>NUCLEOTIDE SEQUENCE [LARGE SCALE GENOMIC DNA]</scope>
    <source>
        <strain evidence="1 2">Texas</strain>
        <tissue evidence="1">Leg muscle</tissue>
    </source>
</reference>
<dbReference type="Pfam" id="PF06937">
    <property type="entry name" value="EURL"/>
    <property type="match status" value="2"/>
</dbReference>
<dbReference type="EMBL" id="MCFN01000129">
    <property type="protein sequence ID" value="OXB64183.1"/>
    <property type="molecule type" value="Genomic_DNA"/>
</dbReference>